<dbReference type="Proteomes" id="UP001457282">
    <property type="component" value="Unassembled WGS sequence"/>
</dbReference>
<evidence type="ECO:0000256" key="1">
    <source>
        <dbReference type="SAM" id="MobiDB-lite"/>
    </source>
</evidence>
<evidence type="ECO:0000313" key="2">
    <source>
        <dbReference type="EMBL" id="KAK9931043.1"/>
    </source>
</evidence>
<dbReference type="PANTHER" id="PTHR47477">
    <property type="entry name" value="TNF RECEPTOR-ASSOCIATED FACTOR HOMOLOG 1A"/>
    <property type="match status" value="1"/>
</dbReference>
<dbReference type="AlphaFoldDB" id="A0AAW1X2D3"/>
<comment type="caution">
    <text evidence="2">The sequence shown here is derived from an EMBL/GenBank/DDBJ whole genome shotgun (WGS) entry which is preliminary data.</text>
</comment>
<feature type="compositionally biased region" description="Polar residues" evidence="1">
    <location>
        <begin position="44"/>
        <end position="74"/>
    </location>
</feature>
<dbReference type="InterPro" id="IPR055327">
    <property type="entry name" value="TRAF1A/B"/>
</dbReference>
<dbReference type="PANTHER" id="PTHR47477:SF8">
    <property type="entry name" value="TNF RECEPTOR-ASSOCIATED FACTOR HOMOLOG 1A"/>
    <property type="match status" value="1"/>
</dbReference>
<evidence type="ECO:0008006" key="4">
    <source>
        <dbReference type="Google" id="ProtNLM"/>
    </source>
</evidence>
<reference evidence="2 3" key="1">
    <citation type="journal article" date="2023" name="G3 (Bethesda)">
        <title>A chromosome-length genome assembly and annotation of blackberry (Rubus argutus, cv. 'Hillquist').</title>
        <authorList>
            <person name="Bruna T."/>
            <person name="Aryal R."/>
            <person name="Dudchenko O."/>
            <person name="Sargent D.J."/>
            <person name="Mead D."/>
            <person name="Buti M."/>
            <person name="Cavallini A."/>
            <person name="Hytonen T."/>
            <person name="Andres J."/>
            <person name="Pham M."/>
            <person name="Weisz D."/>
            <person name="Mascagni F."/>
            <person name="Usai G."/>
            <person name="Natali L."/>
            <person name="Bassil N."/>
            <person name="Fernandez G.E."/>
            <person name="Lomsadze A."/>
            <person name="Armour M."/>
            <person name="Olukolu B."/>
            <person name="Poorten T."/>
            <person name="Britton C."/>
            <person name="Davik J."/>
            <person name="Ashrafi H."/>
            <person name="Aiden E.L."/>
            <person name="Borodovsky M."/>
            <person name="Worthington M."/>
        </authorList>
    </citation>
    <scope>NUCLEOTIDE SEQUENCE [LARGE SCALE GENOMIC DNA]</scope>
    <source>
        <strain evidence="2">PI 553951</strain>
    </source>
</reference>
<feature type="region of interest" description="Disordered" evidence="1">
    <location>
        <begin position="153"/>
        <end position="184"/>
    </location>
</feature>
<evidence type="ECO:0000313" key="3">
    <source>
        <dbReference type="Proteomes" id="UP001457282"/>
    </source>
</evidence>
<feature type="compositionally biased region" description="Polar residues" evidence="1">
    <location>
        <begin position="156"/>
        <end position="184"/>
    </location>
</feature>
<dbReference type="EMBL" id="JBEDUW010000004">
    <property type="protein sequence ID" value="KAK9931043.1"/>
    <property type="molecule type" value="Genomic_DNA"/>
</dbReference>
<name>A0AAW1X2D3_RUBAR</name>
<gene>
    <name evidence="2" type="ORF">M0R45_018339</name>
</gene>
<protein>
    <recommendedName>
        <fullName evidence="4">MATH domain-containing protein</fullName>
    </recommendedName>
</protein>
<organism evidence="2 3">
    <name type="scientific">Rubus argutus</name>
    <name type="common">Southern blackberry</name>
    <dbReference type="NCBI Taxonomy" id="59490"/>
    <lineage>
        <taxon>Eukaryota</taxon>
        <taxon>Viridiplantae</taxon>
        <taxon>Streptophyta</taxon>
        <taxon>Embryophyta</taxon>
        <taxon>Tracheophyta</taxon>
        <taxon>Spermatophyta</taxon>
        <taxon>Magnoliopsida</taxon>
        <taxon>eudicotyledons</taxon>
        <taxon>Gunneridae</taxon>
        <taxon>Pentapetalae</taxon>
        <taxon>rosids</taxon>
        <taxon>fabids</taxon>
        <taxon>Rosales</taxon>
        <taxon>Rosaceae</taxon>
        <taxon>Rosoideae</taxon>
        <taxon>Rosoideae incertae sedis</taxon>
        <taxon>Rubus</taxon>
    </lineage>
</organism>
<feature type="compositionally biased region" description="Polar residues" evidence="1">
    <location>
        <begin position="7"/>
        <end position="21"/>
    </location>
</feature>
<feature type="region of interest" description="Disordered" evidence="1">
    <location>
        <begin position="1"/>
        <end position="107"/>
    </location>
</feature>
<proteinExistence type="predicted"/>
<accession>A0AAW1X2D3</accession>
<keyword evidence="3" id="KW-1185">Reference proteome</keyword>
<sequence length="438" mass="47075">MKEKTPAVTSSPECPSKNVSVTGRPKSECQSIAATDSIPLKKATSISTQQTERVSPSTVSSQSNGMSKTETQKAATPKPAEKAMAQQVPVVSRPSSAPLVPGPRPPTSTVVSMVQTAPLLARSVSAAGRLGPDPSPATHSYVPQSYRNAILGNHVPSGSTGFTHTNSPSSTVKPSPSYSQPSSALVSAPMFIPPSPEMDANTVKSGFPFGMVTRDVLHNGPQWMESSQRESSKGMNYDPSSLLKDQSYDFYKPLHGGQREQFSTEFPACTSGRQTQGVSADDFPHIDIINDLLDDEHGFGAARASSVFHSFSNGPNHLNRQFSYPGDLGTSSDMESATSSCRFERTRSYQDDGFQRSYTLGGHFESLREFTPQAGALPYVNGQIDGLIPNQWQMAGSDLSLQGMRNTDNDGYPFYNPDYSNMACGVNGYTVFRPSNGQ</sequence>